<evidence type="ECO:0000313" key="3">
    <source>
        <dbReference type="EMBL" id="VFK16160.1"/>
    </source>
</evidence>
<name>A0A450WGI5_9GAMM</name>
<gene>
    <name evidence="3" type="ORF">BECKLFY1418C_GA0070996_102121</name>
</gene>
<dbReference type="InterPro" id="IPR018760">
    <property type="entry name" value="DUF2326"/>
</dbReference>
<dbReference type="Pfam" id="PF10088">
    <property type="entry name" value="DUF2326"/>
    <property type="match status" value="1"/>
</dbReference>
<evidence type="ECO:0000256" key="1">
    <source>
        <dbReference type="SAM" id="Coils"/>
    </source>
</evidence>
<evidence type="ECO:0000259" key="2">
    <source>
        <dbReference type="Pfam" id="PF10088"/>
    </source>
</evidence>
<accession>A0A450WGI5</accession>
<organism evidence="3">
    <name type="scientific">Candidatus Kentrum sp. LFY</name>
    <dbReference type="NCBI Taxonomy" id="2126342"/>
    <lineage>
        <taxon>Bacteria</taxon>
        <taxon>Pseudomonadati</taxon>
        <taxon>Pseudomonadota</taxon>
        <taxon>Gammaproteobacteria</taxon>
        <taxon>Candidatus Kentrum</taxon>
    </lineage>
</organism>
<sequence>MKLIRLACNQASFKTIRFRPEGLNLIVGDGSKTKREEGSSNGVGKTLALGLIHHCLGANANPELTAVVPDWMFRLEFSIGKREHLIERSGDGKKILLNGKKLGGVKKLRDWLDEEGPFNLDANVERLSFRSLLTRFGRYYREDCSEPLRTKKELEYEGLLRSLYLLGADCSLVVNKRRHKLDLDQLKKSADNWKEDTILKEMFRAGANPKVKNEWLAQEIPRIRSDLEAFQVAEDYRHIELQAGELTKRLREIERQQAVLDFQIVGIDKMLVEQPDISRDDLLALYEGLQSTFRSEALAHFEAVEAFHKSLSANRKRRLEKDRLALLSQRAQLEEERTRTASKRDKHLQSLQGKRALDEYAALARKLAAMEEERERLHHFLAFSDKLQERQQEIKERMIREDREAADYARADPLESVDKRFQALAALLYSNHPSGIVLENNSGENQKRYDLTVQIEGDTSDGINDARIICFDWMLMMHGANHSMDVLWHDNRLFADMAPRPRAAWFSNVMNSIAGTGKQYIATINTENYESALKFLSESKKRAMQEATRLTLRGDKPENKLLGIQFGKSGL</sequence>
<feature type="coiled-coil region" evidence="1">
    <location>
        <begin position="316"/>
        <end position="404"/>
    </location>
</feature>
<dbReference type="EMBL" id="CAADFN010000021">
    <property type="protein sequence ID" value="VFK16160.1"/>
    <property type="molecule type" value="Genomic_DNA"/>
</dbReference>
<keyword evidence="1" id="KW-0175">Coiled coil</keyword>
<proteinExistence type="predicted"/>
<feature type="domain" description="DUF2326" evidence="2">
    <location>
        <begin position="427"/>
        <end position="566"/>
    </location>
</feature>
<reference evidence="3" key="1">
    <citation type="submission" date="2019-02" db="EMBL/GenBank/DDBJ databases">
        <authorList>
            <person name="Gruber-Vodicka R. H."/>
            <person name="Seah K. B. B."/>
        </authorList>
    </citation>
    <scope>NUCLEOTIDE SEQUENCE</scope>
    <source>
        <strain evidence="3">BECK_BY7</strain>
    </source>
</reference>
<dbReference type="AlphaFoldDB" id="A0A450WGI5"/>
<protein>
    <submittedName>
        <fullName evidence="3">Uncharacterized protein YydD, contains DUF2326 domain</fullName>
    </submittedName>
</protein>